<dbReference type="PROSITE" id="PS00137">
    <property type="entry name" value="SUBTILASE_HIS"/>
    <property type="match status" value="1"/>
</dbReference>
<dbReference type="InterPro" id="IPR036852">
    <property type="entry name" value="Peptidase_S8/S53_dom_sf"/>
</dbReference>
<dbReference type="InterPro" id="IPR050131">
    <property type="entry name" value="Peptidase_S8_subtilisin-like"/>
</dbReference>
<dbReference type="Proteomes" id="UP000577707">
    <property type="component" value="Unassembled WGS sequence"/>
</dbReference>
<keyword evidence="2 5" id="KW-0645">Protease</keyword>
<evidence type="ECO:0000256" key="7">
    <source>
        <dbReference type="SAM" id="SignalP"/>
    </source>
</evidence>
<evidence type="ECO:0000256" key="6">
    <source>
        <dbReference type="RuleBase" id="RU003355"/>
    </source>
</evidence>
<organism evidence="10 11">
    <name type="scientific">Nocardioides albus</name>
    <dbReference type="NCBI Taxonomy" id="1841"/>
    <lineage>
        <taxon>Bacteria</taxon>
        <taxon>Bacillati</taxon>
        <taxon>Actinomycetota</taxon>
        <taxon>Actinomycetes</taxon>
        <taxon>Propionibacteriales</taxon>
        <taxon>Nocardioidaceae</taxon>
        <taxon>Nocardioides</taxon>
    </lineage>
</organism>
<dbReference type="InterPro" id="IPR015500">
    <property type="entry name" value="Peptidase_S8_subtilisin-rel"/>
</dbReference>
<dbReference type="RefSeq" id="WP_221208934.1">
    <property type="nucleotide sequence ID" value="NZ_BMQT01000006.1"/>
</dbReference>
<evidence type="ECO:0000259" key="9">
    <source>
        <dbReference type="Pfam" id="PF05922"/>
    </source>
</evidence>
<keyword evidence="3 5" id="KW-0378">Hydrolase</keyword>
<dbReference type="GO" id="GO:0004252">
    <property type="term" value="F:serine-type endopeptidase activity"/>
    <property type="evidence" value="ECO:0007669"/>
    <property type="project" value="UniProtKB-UniRule"/>
</dbReference>
<protein>
    <submittedName>
        <fullName evidence="10">Subtilisin family serine protease</fullName>
    </submittedName>
</protein>
<dbReference type="CDD" id="cd04077">
    <property type="entry name" value="Peptidases_S8_PCSK9_ProteinaseK_like"/>
    <property type="match status" value="1"/>
</dbReference>
<feature type="active site" description="Charge relay system" evidence="5">
    <location>
        <position position="200"/>
    </location>
</feature>
<evidence type="ECO:0000256" key="1">
    <source>
        <dbReference type="ARBA" id="ARBA00011073"/>
    </source>
</evidence>
<accession>A0A7W5A6B9</accession>
<dbReference type="InterPro" id="IPR023827">
    <property type="entry name" value="Peptidase_S8_Asp-AS"/>
</dbReference>
<evidence type="ECO:0000256" key="4">
    <source>
        <dbReference type="ARBA" id="ARBA00022825"/>
    </source>
</evidence>
<dbReference type="PROSITE" id="PS00136">
    <property type="entry name" value="SUBTILASE_ASP"/>
    <property type="match status" value="1"/>
</dbReference>
<comment type="caution">
    <text evidence="10">The sequence shown here is derived from an EMBL/GenBank/DDBJ whole genome shotgun (WGS) entry which is preliminary data.</text>
</comment>
<name>A0A7W5A6B9_9ACTN</name>
<feature type="domain" description="Peptidase S8/S53" evidence="8">
    <location>
        <begin position="158"/>
        <end position="384"/>
    </location>
</feature>
<proteinExistence type="inferred from homology"/>
<dbReference type="PRINTS" id="PR00723">
    <property type="entry name" value="SUBTILISIN"/>
</dbReference>
<feature type="signal peptide" evidence="7">
    <location>
        <begin position="1"/>
        <end position="36"/>
    </location>
</feature>
<comment type="similarity">
    <text evidence="1 5 6">Belongs to the peptidase S8 family.</text>
</comment>
<dbReference type="PROSITE" id="PS51892">
    <property type="entry name" value="SUBTILASE"/>
    <property type="match status" value="1"/>
</dbReference>
<dbReference type="SUPFAM" id="SSF52743">
    <property type="entry name" value="Subtilisin-like"/>
    <property type="match status" value="1"/>
</dbReference>
<dbReference type="Gene3D" id="3.40.50.200">
    <property type="entry name" value="Peptidase S8/S53 domain"/>
    <property type="match status" value="1"/>
</dbReference>
<evidence type="ECO:0000256" key="3">
    <source>
        <dbReference type="ARBA" id="ARBA00022801"/>
    </source>
</evidence>
<evidence type="ECO:0000259" key="8">
    <source>
        <dbReference type="Pfam" id="PF00082"/>
    </source>
</evidence>
<keyword evidence="11" id="KW-1185">Reference proteome</keyword>
<dbReference type="InterPro" id="IPR037045">
    <property type="entry name" value="S8pro/Inhibitor_I9_sf"/>
</dbReference>
<dbReference type="InterPro" id="IPR022398">
    <property type="entry name" value="Peptidase_S8_His-AS"/>
</dbReference>
<gene>
    <name evidence="10" type="ORF">FHS12_003196</name>
</gene>
<dbReference type="Gene3D" id="3.30.70.80">
    <property type="entry name" value="Peptidase S8 propeptide/proteinase inhibitor I9"/>
    <property type="match status" value="1"/>
</dbReference>
<dbReference type="InterPro" id="IPR010259">
    <property type="entry name" value="S8pro/Inhibitor_I9"/>
</dbReference>
<dbReference type="InterPro" id="IPR034193">
    <property type="entry name" value="PCSK9_ProteinaseK-like"/>
</dbReference>
<dbReference type="InterPro" id="IPR023828">
    <property type="entry name" value="Peptidase_S8_Ser-AS"/>
</dbReference>
<reference evidence="10 11" key="1">
    <citation type="submission" date="2020-08" db="EMBL/GenBank/DDBJ databases">
        <title>Genomic Encyclopedia of Type Strains, Phase III (KMG-III): the genomes of soil and plant-associated and newly described type strains.</title>
        <authorList>
            <person name="Whitman W."/>
        </authorList>
    </citation>
    <scope>NUCLEOTIDE SEQUENCE [LARGE SCALE GENOMIC DNA]</scope>
    <source>
        <strain evidence="10 11">CECT 3302</strain>
    </source>
</reference>
<feature type="active site" description="Charge relay system" evidence="5">
    <location>
        <position position="351"/>
    </location>
</feature>
<dbReference type="GO" id="GO:0006508">
    <property type="term" value="P:proteolysis"/>
    <property type="evidence" value="ECO:0007669"/>
    <property type="project" value="UniProtKB-KW"/>
</dbReference>
<dbReference type="GO" id="GO:0005615">
    <property type="term" value="C:extracellular space"/>
    <property type="evidence" value="ECO:0007669"/>
    <property type="project" value="TreeGrafter"/>
</dbReference>
<feature type="chain" id="PRO_5031139011" evidence="7">
    <location>
        <begin position="37"/>
        <end position="405"/>
    </location>
</feature>
<dbReference type="PROSITE" id="PS00138">
    <property type="entry name" value="SUBTILASE_SER"/>
    <property type="match status" value="1"/>
</dbReference>
<evidence type="ECO:0000313" key="11">
    <source>
        <dbReference type="Proteomes" id="UP000577707"/>
    </source>
</evidence>
<evidence type="ECO:0000256" key="5">
    <source>
        <dbReference type="PROSITE-ProRule" id="PRU01240"/>
    </source>
</evidence>
<dbReference type="FunFam" id="3.40.50.200:FF:000014">
    <property type="entry name" value="Proteinase K"/>
    <property type="match status" value="1"/>
</dbReference>
<dbReference type="Pfam" id="PF00082">
    <property type="entry name" value="Peptidase_S8"/>
    <property type="match status" value="1"/>
</dbReference>
<evidence type="ECO:0000313" key="10">
    <source>
        <dbReference type="EMBL" id="MBB3090244.1"/>
    </source>
</evidence>
<keyword evidence="4 5" id="KW-0720">Serine protease</keyword>
<dbReference type="SUPFAM" id="SSF54897">
    <property type="entry name" value="Protease propeptides/inhibitors"/>
    <property type="match status" value="1"/>
</dbReference>
<dbReference type="PANTHER" id="PTHR43806">
    <property type="entry name" value="PEPTIDASE S8"/>
    <property type="match status" value="1"/>
</dbReference>
<feature type="domain" description="Inhibitor I9" evidence="9">
    <location>
        <begin position="55"/>
        <end position="127"/>
    </location>
</feature>
<feature type="active site" description="Charge relay system" evidence="5">
    <location>
        <position position="167"/>
    </location>
</feature>
<dbReference type="InterPro" id="IPR000209">
    <property type="entry name" value="Peptidase_S8/S53_dom"/>
</dbReference>
<evidence type="ECO:0000256" key="2">
    <source>
        <dbReference type="ARBA" id="ARBA00022670"/>
    </source>
</evidence>
<dbReference type="PANTHER" id="PTHR43806:SF11">
    <property type="entry name" value="CEREVISIN-RELATED"/>
    <property type="match status" value="1"/>
</dbReference>
<dbReference type="Pfam" id="PF05922">
    <property type="entry name" value="Inhibitor_I9"/>
    <property type="match status" value="1"/>
</dbReference>
<keyword evidence="7" id="KW-0732">Signal</keyword>
<dbReference type="AlphaFoldDB" id="A0A7W5A6B9"/>
<dbReference type="EMBL" id="JACHXG010000006">
    <property type="protein sequence ID" value="MBB3090244.1"/>
    <property type="molecule type" value="Genomic_DNA"/>
</dbReference>
<sequence length="405" mass="40669">MNRTIKNRAFKAPAVVTAVAVGAAASAIAFTGPAGAADGPAPLRGANASTAIEGQYIVVMKKQGRSDVAKSEAKSVRGDAREAGGDVREVFNTAFNGFSASLDKDALAEVRDNPDVAYVQANHRYTTQGDQADPTWGLDRIDQAALPLDKNYHYEQTGAGVTAYIIDTGVATDHSEFSGRIGEGFDAIDGDTDPADGNGHGTHVAGTVAGTTYGVAKEATIVPVRVLDDQGSGTTEGVVAGIEWVTENHTDGPAVANMSLGGGNDPALDAAVQASIADGVTYAVAAGNESADACGSSPAAVPEAITVGATDDSDATADFSNTGECLDLFAPGVDITSAWNDGATNTISGTSMATPHVAGAAALFLEANPSATPADVATGLTGAATPDLVTNPGTGSPNLLLTTLF</sequence>